<dbReference type="PANTHER" id="PTHR43547">
    <property type="entry name" value="TWO-COMPONENT HISTIDINE KINASE"/>
    <property type="match status" value="1"/>
</dbReference>
<dbReference type="CDD" id="cd00082">
    <property type="entry name" value="HisKA"/>
    <property type="match status" value="1"/>
</dbReference>
<dbReference type="SUPFAM" id="SSF55874">
    <property type="entry name" value="ATPase domain of HSP90 chaperone/DNA topoisomerase II/histidine kinase"/>
    <property type="match status" value="1"/>
</dbReference>
<evidence type="ECO:0000313" key="7">
    <source>
        <dbReference type="EMBL" id="BDI03632.1"/>
    </source>
</evidence>
<evidence type="ECO:0000313" key="8">
    <source>
        <dbReference type="Proteomes" id="UP001057498"/>
    </source>
</evidence>
<keyword evidence="4" id="KW-0812">Transmembrane</keyword>
<evidence type="ECO:0000256" key="1">
    <source>
        <dbReference type="ARBA" id="ARBA00000085"/>
    </source>
</evidence>
<feature type="transmembrane region" description="Helical" evidence="4">
    <location>
        <begin position="369"/>
        <end position="390"/>
    </location>
</feature>
<feature type="transmembrane region" description="Helical" evidence="4">
    <location>
        <begin position="254"/>
        <end position="271"/>
    </location>
</feature>
<keyword evidence="5" id="KW-0732">Signal</keyword>
<dbReference type="Gene3D" id="1.10.287.130">
    <property type="match status" value="1"/>
</dbReference>
<dbReference type="Proteomes" id="UP001057498">
    <property type="component" value="Chromosome"/>
</dbReference>
<name>A0ABM7YH10_9BURK</name>
<dbReference type="Gene3D" id="3.30.565.10">
    <property type="entry name" value="Histidine kinase-like ATPase, C-terminal domain"/>
    <property type="match status" value="1"/>
</dbReference>
<dbReference type="Pfam" id="PF07696">
    <property type="entry name" value="7TMR-DISMED2"/>
    <property type="match status" value="1"/>
</dbReference>
<feature type="transmembrane region" description="Helical" evidence="4">
    <location>
        <begin position="189"/>
        <end position="212"/>
    </location>
</feature>
<evidence type="ECO:0000256" key="3">
    <source>
        <dbReference type="ARBA" id="ARBA00022553"/>
    </source>
</evidence>
<feature type="signal peptide" evidence="5">
    <location>
        <begin position="1"/>
        <end position="20"/>
    </location>
</feature>
<dbReference type="EMBL" id="AP025730">
    <property type="protein sequence ID" value="BDI03632.1"/>
    <property type="molecule type" value="Genomic_DNA"/>
</dbReference>
<dbReference type="PROSITE" id="PS50109">
    <property type="entry name" value="HIS_KIN"/>
    <property type="match status" value="1"/>
</dbReference>
<comment type="catalytic activity">
    <reaction evidence="1">
        <text>ATP + protein L-histidine = ADP + protein N-phospho-L-histidine.</text>
        <dbReference type="EC" id="2.7.13.3"/>
    </reaction>
</comment>
<dbReference type="InterPro" id="IPR004358">
    <property type="entry name" value="Sig_transdc_His_kin-like_C"/>
</dbReference>
<feature type="transmembrane region" description="Helical" evidence="4">
    <location>
        <begin position="283"/>
        <end position="303"/>
    </location>
</feature>
<dbReference type="SMART" id="SM00387">
    <property type="entry name" value="HATPase_c"/>
    <property type="match status" value="1"/>
</dbReference>
<keyword evidence="8" id="KW-1185">Reference proteome</keyword>
<gene>
    <name evidence="7" type="ORF">CATMQ487_06020</name>
</gene>
<dbReference type="PANTHER" id="PTHR43547:SF2">
    <property type="entry name" value="HYBRID SIGNAL TRANSDUCTION HISTIDINE KINASE C"/>
    <property type="match status" value="1"/>
</dbReference>
<feature type="transmembrane region" description="Helical" evidence="4">
    <location>
        <begin position="309"/>
        <end position="329"/>
    </location>
</feature>
<dbReference type="Pfam" id="PF07695">
    <property type="entry name" value="7TMR-DISM_7TM"/>
    <property type="match status" value="1"/>
</dbReference>
<dbReference type="SUPFAM" id="SSF47384">
    <property type="entry name" value="Homodimeric domain of signal transducing histidine kinase"/>
    <property type="match status" value="1"/>
</dbReference>
<feature type="domain" description="Histidine kinase" evidence="6">
    <location>
        <begin position="430"/>
        <end position="649"/>
    </location>
</feature>
<dbReference type="Pfam" id="PF00512">
    <property type="entry name" value="HisKA"/>
    <property type="match status" value="1"/>
</dbReference>
<evidence type="ECO:0000259" key="6">
    <source>
        <dbReference type="PROSITE" id="PS50109"/>
    </source>
</evidence>
<dbReference type="InterPro" id="IPR005467">
    <property type="entry name" value="His_kinase_dom"/>
</dbReference>
<keyword evidence="4" id="KW-0472">Membrane</keyword>
<evidence type="ECO:0000256" key="2">
    <source>
        <dbReference type="ARBA" id="ARBA00012438"/>
    </source>
</evidence>
<dbReference type="InterPro" id="IPR036097">
    <property type="entry name" value="HisK_dim/P_sf"/>
</dbReference>
<reference evidence="7" key="1">
    <citation type="submission" date="2022-04" db="EMBL/GenBank/DDBJ databases">
        <title>Whole genome sequence of Sphaerotilus sp. FB-5.</title>
        <authorList>
            <person name="Takeda M."/>
            <person name="Narihara S."/>
            <person name="Akimoto M."/>
            <person name="Akimoto R."/>
            <person name="Nishiyashiki S."/>
            <person name="Murakami T."/>
        </authorList>
    </citation>
    <scope>NUCLEOTIDE SEQUENCE</scope>
    <source>
        <strain evidence="7">FB-5</strain>
    </source>
</reference>
<protein>
    <recommendedName>
        <fullName evidence="2">histidine kinase</fullName>
        <ecNumber evidence="2">2.7.13.3</ecNumber>
    </recommendedName>
</protein>
<sequence length="653" mass="71823">MLALALVLALAGVLTRSAQAAPVGPPILALSTVEAYSPRALLPFLGSHVDHGARWRIDDARAQPQAFQLLEEVFSGGYRRDRAFWFRLQLDASDSTTLIWWLRLHSAYLDDVQLWHFGPDGRLIGGLRRAGDLVELQGAQELPAPTFALDLTAPGVHEVYLRVHTASSALIPVSLMGQPAAERSLPQELLLISMLLGASFIMFAVACGAAVWLRDRLYVLYAVFVLANSLTWVGISGFAHLLWFDLQPPWSDRMTASAIALSASVGPYLYVRLLALADLSRRAFRLSQAGALLLAAAAILPWLGWNSHWTPWVLVLLTALQVLVVIIVFRQWPRMAAGERMLALPVLCLALLTTVNTLLTFGVVKPSGLALAAGPFAHVMHLTVLIWFLFRQTRAARHAATESEKRALAAELRQRLEAEAREDNANLIAMLAHEIRTPVAVIDAALQSLQMLDEQPTPERALRHDRIGRALNRLTQLVDLAMARDRLDVAQWSESQLPTDLVAMTHEALDSLGPVAQSRVQVHAPEDLPKLRADARMLRYALLNLVDNALKYSPPDCPVVVDMAVASDAAGTPGLRWCVRDQGIGIREVDAERVFDKYFRAGETAQIAGMGLGLYLVRQIVSRHRGTVRVLPVHDQRGACIECWLPLGASSPR</sequence>
<feature type="transmembrane region" description="Helical" evidence="4">
    <location>
        <begin position="341"/>
        <end position="363"/>
    </location>
</feature>
<evidence type="ECO:0000256" key="4">
    <source>
        <dbReference type="SAM" id="Phobius"/>
    </source>
</evidence>
<accession>A0ABM7YH10</accession>
<dbReference type="Pfam" id="PF02518">
    <property type="entry name" value="HATPase_c"/>
    <property type="match status" value="1"/>
</dbReference>
<feature type="transmembrane region" description="Helical" evidence="4">
    <location>
        <begin position="219"/>
        <end position="242"/>
    </location>
</feature>
<keyword evidence="4" id="KW-1133">Transmembrane helix</keyword>
<proteinExistence type="predicted"/>
<dbReference type="PRINTS" id="PR00344">
    <property type="entry name" value="BCTRLSENSOR"/>
</dbReference>
<dbReference type="SMART" id="SM00388">
    <property type="entry name" value="HisKA"/>
    <property type="match status" value="1"/>
</dbReference>
<dbReference type="EC" id="2.7.13.3" evidence="2"/>
<dbReference type="InterPro" id="IPR036890">
    <property type="entry name" value="HATPase_C_sf"/>
</dbReference>
<dbReference type="Gene3D" id="2.60.40.2380">
    <property type="match status" value="1"/>
</dbReference>
<dbReference type="InterPro" id="IPR011623">
    <property type="entry name" value="7TMR_DISM_rcpt_extracell_dom1"/>
</dbReference>
<dbReference type="InterPro" id="IPR011622">
    <property type="entry name" value="7TMR_DISM_rcpt_extracell_dom2"/>
</dbReference>
<organism evidence="7 8">
    <name type="scientific">Sphaerotilus microaerophilus</name>
    <dbReference type="NCBI Taxonomy" id="2914710"/>
    <lineage>
        <taxon>Bacteria</taxon>
        <taxon>Pseudomonadati</taxon>
        <taxon>Pseudomonadota</taxon>
        <taxon>Betaproteobacteria</taxon>
        <taxon>Burkholderiales</taxon>
        <taxon>Sphaerotilaceae</taxon>
        <taxon>Sphaerotilus</taxon>
    </lineage>
</organism>
<evidence type="ECO:0000256" key="5">
    <source>
        <dbReference type="SAM" id="SignalP"/>
    </source>
</evidence>
<feature type="chain" id="PRO_5046765287" description="histidine kinase" evidence="5">
    <location>
        <begin position="21"/>
        <end position="653"/>
    </location>
</feature>
<dbReference type="InterPro" id="IPR003661">
    <property type="entry name" value="HisK_dim/P_dom"/>
</dbReference>
<keyword evidence="3" id="KW-0597">Phosphoprotein</keyword>
<dbReference type="InterPro" id="IPR003594">
    <property type="entry name" value="HATPase_dom"/>
</dbReference>